<keyword evidence="1 4" id="KW-0489">Methyltransferase</keyword>
<dbReference type="EMBL" id="MSCH01000003">
    <property type="protein sequence ID" value="PQJ54787.1"/>
    <property type="molecule type" value="Genomic_DNA"/>
</dbReference>
<dbReference type="EC" id="2.1.1.298" evidence="4"/>
<sequence>MESNLEVLAQEAIEELKTVHDFLRWGVSRFNASDIYYGHGTDNPWDECLSLVSFALNMPPQLNAEILGSNLTLSERGSIVDLICQRISTKKPAAYLTNLAYFVDLPFYVNESVLVPRSPIGELIRNQFDGLINHAPNRIMDLCTGSACIAIACAYAFPEAQVDALDISPEALSIADENIHRLDVADRVVPIMSDVFSGVSGQQYDLIVSNPPYVDAEDIDDMPEEFHHEPEIGLASGNDGLDITRTILAQAADHLTDDGVLIVEVGNSMIHLQAEFPQVAFNWIEFEHGGLGVFSLTKAQLVEHKSLFTND</sequence>
<dbReference type="InterPro" id="IPR007848">
    <property type="entry name" value="Small_mtfrase_dom"/>
</dbReference>
<dbReference type="GO" id="GO:0032259">
    <property type="term" value="P:methylation"/>
    <property type="evidence" value="ECO:0007669"/>
    <property type="project" value="UniProtKB-KW"/>
</dbReference>
<evidence type="ECO:0000256" key="4">
    <source>
        <dbReference type="HAMAP-Rule" id="MF_02125"/>
    </source>
</evidence>
<evidence type="ECO:0000256" key="3">
    <source>
        <dbReference type="ARBA" id="ARBA00022691"/>
    </source>
</evidence>
<dbReference type="OrthoDB" id="9800643at2"/>
<dbReference type="FunFam" id="3.40.50.150:FF:000042">
    <property type="entry name" value="50S ribosomal protein L3 glutamine methyltransferase"/>
    <property type="match status" value="1"/>
</dbReference>
<comment type="similarity">
    <text evidence="4">Belongs to the protein N5-glutamine methyltransferase family. PrmB subfamily.</text>
</comment>
<dbReference type="NCBIfam" id="TIGR03533">
    <property type="entry name" value="L3_gln_methyl"/>
    <property type="match status" value="1"/>
</dbReference>
<evidence type="ECO:0000313" key="7">
    <source>
        <dbReference type="Proteomes" id="UP000239007"/>
    </source>
</evidence>
<dbReference type="InterPro" id="IPR004556">
    <property type="entry name" value="HemK-like"/>
</dbReference>
<keyword evidence="3 4" id="KW-0949">S-adenosyl-L-methionine</keyword>
<dbReference type="CDD" id="cd02440">
    <property type="entry name" value="AdoMet_MTases"/>
    <property type="match status" value="1"/>
</dbReference>
<dbReference type="PANTHER" id="PTHR47806">
    <property type="entry name" value="50S RIBOSOMAL PROTEIN L3 GLUTAMINE METHYLTRANSFERASE"/>
    <property type="match status" value="1"/>
</dbReference>
<dbReference type="GO" id="GO:0036009">
    <property type="term" value="F:protein-glutamine N-methyltransferase activity"/>
    <property type="evidence" value="ECO:0007669"/>
    <property type="project" value="UniProtKB-UniRule"/>
</dbReference>
<gene>
    <name evidence="4" type="primary">prmB</name>
    <name evidence="6" type="ORF">BTO11_14765</name>
</gene>
<reference evidence="6 7" key="1">
    <citation type="submission" date="2016-12" db="EMBL/GenBank/DDBJ databases">
        <title>Diversity of luminous bacteria.</title>
        <authorList>
            <person name="Yoshizawa S."/>
            <person name="Kogure K."/>
        </authorList>
    </citation>
    <scope>NUCLEOTIDE SEQUENCE [LARGE SCALE GENOMIC DNA]</scope>
    <source>
        <strain evidence="6 7">SA4-48</strain>
    </source>
</reference>
<keyword evidence="6" id="KW-0687">Ribonucleoprotein</keyword>
<dbReference type="SUPFAM" id="SSF53335">
    <property type="entry name" value="S-adenosyl-L-methionine-dependent methyltransferases"/>
    <property type="match status" value="1"/>
</dbReference>
<dbReference type="NCBIfam" id="TIGR00536">
    <property type="entry name" value="hemK_fam"/>
    <property type="match status" value="1"/>
</dbReference>
<dbReference type="Gene3D" id="3.40.50.150">
    <property type="entry name" value="Vaccinia Virus protein VP39"/>
    <property type="match status" value="1"/>
</dbReference>
<keyword evidence="6" id="KW-0689">Ribosomal protein</keyword>
<evidence type="ECO:0000259" key="5">
    <source>
        <dbReference type="Pfam" id="PF05175"/>
    </source>
</evidence>
<accession>A0A2S7UXS2</accession>
<name>A0A2S7UXS2_9GAMM</name>
<keyword evidence="2 4" id="KW-0808">Transferase</keyword>
<evidence type="ECO:0000313" key="6">
    <source>
        <dbReference type="EMBL" id="PQJ54787.1"/>
    </source>
</evidence>
<dbReference type="GO" id="GO:0003676">
    <property type="term" value="F:nucleic acid binding"/>
    <property type="evidence" value="ECO:0007669"/>
    <property type="project" value="InterPro"/>
</dbReference>
<organism evidence="6 7">
    <name type="scientific">Psychrosphaera saromensis</name>
    <dbReference type="NCBI Taxonomy" id="716813"/>
    <lineage>
        <taxon>Bacteria</taxon>
        <taxon>Pseudomonadati</taxon>
        <taxon>Pseudomonadota</taxon>
        <taxon>Gammaproteobacteria</taxon>
        <taxon>Alteromonadales</taxon>
        <taxon>Pseudoalteromonadaceae</taxon>
        <taxon>Psychrosphaera</taxon>
    </lineage>
</organism>
<dbReference type="GO" id="GO:0005829">
    <property type="term" value="C:cytosol"/>
    <property type="evidence" value="ECO:0007669"/>
    <property type="project" value="TreeGrafter"/>
</dbReference>
<feature type="domain" description="Methyltransferase small" evidence="5">
    <location>
        <begin position="135"/>
        <end position="219"/>
    </location>
</feature>
<keyword evidence="7" id="KW-1185">Reference proteome</keyword>
<comment type="caution">
    <text evidence="6">The sequence shown here is derived from an EMBL/GenBank/DDBJ whole genome shotgun (WGS) entry which is preliminary data.</text>
</comment>
<dbReference type="PANTHER" id="PTHR47806:SF1">
    <property type="entry name" value="RIBOSOMAL PROTEIN UL3 GLUTAMINE METHYLTRANSFERASE"/>
    <property type="match status" value="1"/>
</dbReference>
<proteinExistence type="inferred from homology"/>
<dbReference type="GO" id="GO:0005840">
    <property type="term" value="C:ribosome"/>
    <property type="evidence" value="ECO:0007669"/>
    <property type="project" value="UniProtKB-KW"/>
</dbReference>
<comment type="function">
    <text evidence="4">Methylates ribosomal protein uL3 on a specific glutamine residue.</text>
</comment>
<dbReference type="PIRSF" id="PIRSF037167">
    <property type="entry name" value="Mtase_YfcB_prd"/>
    <property type="match status" value="1"/>
</dbReference>
<dbReference type="HAMAP" id="MF_02125">
    <property type="entry name" value="L3_methyltr_PrmB"/>
    <property type="match status" value="1"/>
</dbReference>
<dbReference type="InterPro" id="IPR002052">
    <property type="entry name" value="DNA_methylase_N6_adenine_CS"/>
</dbReference>
<dbReference type="InterPro" id="IPR017127">
    <property type="entry name" value="Ribosome_uL3_MTase"/>
</dbReference>
<dbReference type="Pfam" id="PF05175">
    <property type="entry name" value="MTS"/>
    <property type="match status" value="1"/>
</dbReference>
<dbReference type="AlphaFoldDB" id="A0A2S7UXS2"/>
<dbReference type="RefSeq" id="WP_105053311.1">
    <property type="nucleotide sequence ID" value="NZ_BMYG01000001.1"/>
</dbReference>
<comment type="catalytic activity">
    <reaction evidence="4">
        <text>L-glutaminyl-[ribosomal protein uL3] + S-adenosyl-L-methionine = N(5)-methyl-L-glutaminyl-[ribosomal protein uL3] + S-adenosyl-L-homocysteine + H(+)</text>
        <dbReference type="Rhea" id="RHEA:45020"/>
        <dbReference type="Rhea" id="RHEA-COMP:11063"/>
        <dbReference type="Rhea" id="RHEA-COMP:11064"/>
        <dbReference type="ChEBI" id="CHEBI:15378"/>
        <dbReference type="ChEBI" id="CHEBI:30011"/>
        <dbReference type="ChEBI" id="CHEBI:57856"/>
        <dbReference type="ChEBI" id="CHEBI:59789"/>
        <dbReference type="ChEBI" id="CHEBI:61891"/>
        <dbReference type="EC" id="2.1.1.298"/>
    </reaction>
</comment>
<evidence type="ECO:0000256" key="1">
    <source>
        <dbReference type="ARBA" id="ARBA00022603"/>
    </source>
</evidence>
<dbReference type="Proteomes" id="UP000239007">
    <property type="component" value="Unassembled WGS sequence"/>
</dbReference>
<protein>
    <recommendedName>
        <fullName evidence="4">Ribosomal protein uL3 glutamine methyltransferase</fullName>
        <shortName evidence="4">uL3 MTase</shortName>
        <ecNumber evidence="4">2.1.1.298</ecNumber>
    </recommendedName>
    <alternativeName>
        <fullName evidence="4">N5-glutamine methyltransferase PrmB</fullName>
    </alternativeName>
</protein>
<dbReference type="PROSITE" id="PS00092">
    <property type="entry name" value="N6_MTASE"/>
    <property type="match status" value="1"/>
</dbReference>
<dbReference type="InterPro" id="IPR029063">
    <property type="entry name" value="SAM-dependent_MTases_sf"/>
</dbReference>
<evidence type="ECO:0000256" key="2">
    <source>
        <dbReference type="ARBA" id="ARBA00022679"/>
    </source>
</evidence>